<organism evidence="6 7">
    <name type="scientific">Mycolicibacterium brisbanense</name>
    <dbReference type="NCBI Taxonomy" id="146020"/>
    <lineage>
        <taxon>Bacteria</taxon>
        <taxon>Bacillati</taxon>
        <taxon>Actinomycetota</taxon>
        <taxon>Actinomycetes</taxon>
        <taxon>Mycobacteriales</taxon>
        <taxon>Mycobacteriaceae</taxon>
        <taxon>Mycolicibacterium</taxon>
    </lineage>
</organism>
<dbReference type="Proteomes" id="UP000069620">
    <property type="component" value="Unassembled WGS sequence"/>
</dbReference>
<feature type="domain" description="Luciferase-like" evidence="5">
    <location>
        <begin position="20"/>
        <end position="271"/>
    </location>
</feature>
<dbReference type="InterPro" id="IPR011251">
    <property type="entry name" value="Luciferase-like_dom"/>
</dbReference>
<evidence type="ECO:0000256" key="4">
    <source>
        <dbReference type="ARBA" id="ARBA00023033"/>
    </source>
</evidence>
<dbReference type="Gene3D" id="3.20.20.30">
    <property type="entry name" value="Luciferase-like domain"/>
    <property type="match status" value="1"/>
</dbReference>
<evidence type="ECO:0000256" key="3">
    <source>
        <dbReference type="ARBA" id="ARBA00023002"/>
    </source>
</evidence>
<dbReference type="InterPro" id="IPR036661">
    <property type="entry name" value="Luciferase-like_sf"/>
</dbReference>
<reference evidence="7" key="1">
    <citation type="journal article" date="2016" name="Genome Announc.">
        <title>Draft Genome Sequences of Five Rapidly Growing Mycobacterium Species, M. thermoresistibile, M. fortuitum subsp. acetamidolyticum, M. canariasense, M. brisbanense, and M. novocastrense.</title>
        <authorList>
            <person name="Katahira K."/>
            <person name="Ogura Y."/>
            <person name="Gotoh Y."/>
            <person name="Hayashi T."/>
        </authorList>
    </citation>
    <scope>NUCLEOTIDE SEQUENCE [LARGE SCALE GENOMIC DNA]</scope>
    <source>
        <strain evidence="7">JCM15654</strain>
    </source>
</reference>
<proteinExistence type="predicted"/>
<dbReference type="AlphaFoldDB" id="A0A100VVY8"/>
<dbReference type="PANTHER" id="PTHR42847">
    <property type="entry name" value="ALKANESULFONATE MONOOXYGENASE"/>
    <property type="match status" value="1"/>
</dbReference>
<keyword evidence="4" id="KW-0503">Monooxygenase</keyword>
<keyword evidence="3" id="KW-0560">Oxidoreductase</keyword>
<gene>
    <name evidence="6" type="ORF">RMCB_1004</name>
</gene>
<dbReference type="GO" id="GO:0008726">
    <property type="term" value="F:alkanesulfonate monooxygenase activity"/>
    <property type="evidence" value="ECO:0007669"/>
    <property type="project" value="TreeGrafter"/>
</dbReference>
<evidence type="ECO:0000256" key="2">
    <source>
        <dbReference type="ARBA" id="ARBA00022643"/>
    </source>
</evidence>
<keyword evidence="7" id="KW-1185">Reference proteome</keyword>
<accession>A0A100VVY8</accession>
<evidence type="ECO:0000259" key="5">
    <source>
        <dbReference type="Pfam" id="PF00296"/>
    </source>
</evidence>
<dbReference type="GO" id="GO:0046306">
    <property type="term" value="P:alkanesulfonate catabolic process"/>
    <property type="evidence" value="ECO:0007669"/>
    <property type="project" value="TreeGrafter"/>
</dbReference>
<protein>
    <recommendedName>
        <fullName evidence="5">Luciferase-like domain-containing protein</fullName>
    </recommendedName>
</protein>
<name>A0A100VVY8_9MYCO</name>
<dbReference type="InterPro" id="IPR050172">
    <property type="entry name" value="SsuD_RutA_monooxygenase"/>
</dbReference>
<dbReference type="InterPro" id="IPR019923">
    <property type="entry name" value="Lucif-like_OxRdtase_MSMEG_2516"/>
</dbReference>
<dbReference type="EMBL" id="BCSX01000011">
    <property type="protein sequence ID" value="GAS86908.1"/>
    <property type="molecule type" value="Genomic_DNA"/>
</dbReference>
<dbReference type="PANTHER" id="PTHR42847:SF4">
    <property type="entry name" value="ALKANESULFONATE MONOOXYGENASE-RELATED"/>
    <property type="match status" value="1"/>
</dbReference>
<keyword evidence="1" id="KW-0285">Flavoprotein</keyword>
<dbReference type="RefSeq" id="WP_131805488.1">
    <property type="nucleotide sequence ID" value="NZ_BCSX01000011.1"/>
</dbReference>
<keyword evidence="2" id="KW-0288">FMN</keyword>
<reference evidence="7" key="2">
    <citation type="submission" date="2016-02" db="EMBL/GenBank/DDBJ databases">
        <title>Draft genome sequence of five rapidly growing Mycobacterium species.</title>
        <authorList>
            <person name="Katahira K."/>
            <person name="Gotou Y."/>
            <person name="Iida K."/>
            <person name="Ogura Y."/>
            <person name="Hayashi T."/>
        </authorList>
    </citation>
    <scope>NUCLEOTIDE SEQUENCE [LARGE SCALE GENOMIC DNA]</scope>
    <source>
        <strain evidence="7">JCM15654</strain>
    </source>
</reference>
<dbReference type="OrthoDB" id="4288123at2"/>
<evidence type="ECO:0000313" key="7">
    <source>
        <dbReference type="Proteomes" id="UP000069620"/>
    </source>
</evidence>
<sequence>MNSRPFRFIAPMPKLEGSVKIWRDSIRRIEDLGFSALSVSDHFTAGWVMDPLTVLTAAAEQTTSIRLLTLVLSNDYRHPVLLHKTLATLDVLSGGRVEIGLGAGWMESEYDAAGMRFDPAPVRLARLEESVAVIDGLFGPGPFSFGGRHYTIKSLDGLPKPVQRPRPPVMIGGGGRMALELAARVADIVGVHARLRGSRPGAEAAADLRAERLAEKVEWIRSAWQTAGRGEGGPELQFTAYLVDVTNSSHAARRSVSSFAASLAADEAVMAESPAVLTGSVEGCVERLLEVRERFGFSYFNLGADVDMVAPIVARLAGR</sequence>
<dbReference type="STRING" id="146020.RMCB_1004"/>
<evidence type="ECO:0000313" key="6">
    <source>
        <dbReference type="EMBL" id="GAS86908.1"/>
    </source>
</evidence>
<dbReference type="NCBIfam" id="TIGR03621">
    <property type="entry name" value="F420_MSMEG_2516"/>
    <property type="match status" value="1"/>
</dbReference>
<dbReference type="Pfam" id="PF00296">
    <property type="entry name" value="Bac_luciferase"/>
    <property type="match status" value="1"/>
</dbReference>
<evidence type="ECO:0000256" key="1">
    <source>
        <dbReference type="ARBA" id="ARBA00022630"/>
    </source>
</evidence>
<dbReference type="SUPFAM" id="SSF51679">
    <property type="entry name" value="Bacterial luciferase-like"/>
    <property type="match status" value="1"/>
</dbReference>
<comment type="caution">
    <text evidence="6">The sequence shown here is derived from an EMBL/GenBank/DDBJ whole genome shotgun (WGS) entry which is preliminary data.</text>
</comment>